<reference evidence="1 2" key="3">
    <citation type="journal article" date="2016" name="Sci. Rep.">
        <title>Genome-wide diversity and gene expression profiling of Babesia microti isolates identify polymorphic genes that mediate host-pathogen interactions.</title>
        <authorList>
            <person name="Silva J.C."/>
            <person name="Cornillot E."/>
            <person name="McCracken C."/>
            <person name="Usmani-Brown S."/>
            <person name="Dwivedi A."/>
            <person name="Ifeonu O.O."/>
            <person name="Crabtree J."/>
            <person name="Gotia H.T."/>
            <person name="Virji A.Z."/>
            <person name="Reynes C."/>
            <person name="Colinge J."/>
            <person name="Kumar V."/>
            <person name="Lawres L."/>
            <person name="Pazzi J.E."/>
            <person name="Pablo J.V."/>
            <person name="Hung C."/>
            <person name="Brancato J."/>
            <person name="Kumari P."/>
            <person name="Orvis J."/>
            <person name="Tretina K."/>
            <person name="Chibucos M."/>
            <person name="Ott S."/>
            <person name="Sadzewicz L."/>
            <person name="Sengamalay N."/>
            <person name="Shetty A.C."/>
            <person name="Su Q."/>
            <person name="Tallon L."/>
            <person name="Fraser C.M."/>
            <person name="Frutos R."/>
            <person name="Molina D.M."/>
            <person name="Krause P.J."/>
            <person name="Ben Mamoun C."/>
        </authorList>
    </citation>
    <scope>NUCLEOTIDE SEQUENCE [LARGE SCALE GENOMIC DNA]</scope>
    <source>
        <strain evidence="1 2">RI</strain>
    </source>
</reference>
<evidence type="ECO:0000313" key="1">
    <source>
        <dbReference type="EMBL" id="CTQ41119.1"/>
    </source>
</evidence>
<protein>
    <submittedName>
        <fullName evidence="1">Uncharacterized protein</fullName>
    </submittedName>
</protein>
<organism evidence="1 2">
    <name type="scientific">Babesia microti (strain RI)</name>
    <dbReference type="NCBI Taxonomy" id="1133968"/>
    <lineage>
        <taxon>Eukaryota</taxon>
        <taxon>Sar</taxon>
        <taxon>Alveolata</taxon>
        <taxon>Apicomplexa</taxon>
        <taxon>Aconoidasida</taxon>
        <taxon>Piroplasmida</taxon>
        <taxon>Babesiidae</taxon>
        <taxon>Babesia</taxon>
    </lineage>
</organism>
<dbReference type="RefSeq" id="XP_012649130.1">
    <property type="nucleotide sequence ID" value="XM_012793676.1"/>
</dbReference>
<accession>A0A0K3AN16</accession>
<keyword evidence="2" id="KW-1185">Reference proteome</keyword>
<dbReference type="GeneID" id="24425161"/>
<dbReference type="KEGG" id="bmic:BMR1_03g02595"/>
<name>A0A0K3AN16_BABMR</name>
<dbReference type="VEuPathDB" id="PiroplasmaDB:BMR1_03g02595"/>
<evidence type="ECO:0000313" key="2">
    <source>
        <dbReference type="Proteomes" id="UP000002899"/>
    </source>
</evidence>
<dbReference type="EMBL" id="LN871598">
    <property type="protein sequence ID" value="CTQ41119.1"/>
    <property type="molecule type" value="Genomic_DNA"/>
</dbReference>
<dbReference type="AlphaFoldDB" id="A0A0K3AN16"/>
<reference evidence="1 2" key="1">
    <citation type="journal article" date="2012" name="Nucleic Acids Res.">
        <title>Sequencing of the smallest Apicomplexan genome from the human pathogen Babesia microti.</title>
        <authorList>
            <person name="Cornillot E."/>
            <person name="Hadj-Kaddour K."/>
            <person name="Dassouli A."/>
            <person name="Noel B."/>
            <person name="Ranwez V."/>
            <person name="Vacherie B."/>
            <person name="Augagneur Y."/>
            <person name="Bres V."/>
            <person name="Duclos A."/>
            <person name="Randazzo S."/>
            <person name="Carcy B."/>
            <person name="Debierre-Grockiego F."/>
            <person name="Delbecq S."/>
            <person name="Moubri-Menage K."/>
            <person name="Shams-Eldin H."/>
            <person name="Usmani-Brown S."/>
            <person name="Bringaud F."/>
            <person name="Wincker P."/>
            <person name="Vivares C.P."/>
            <person name="Schwarz R.T."/>
            <person name="Schetters T.P."/>
            <person name="Krause P.J."/>
            <person name="Gorenflot A."/>
            <person name="Berry V."/>
            <person name="Barbe V."/>
            <person name="Ben Mamoun C."/>
        </authorList>
    </citation>
    <scope>NUCLEOTIDE SEQUENCE [LARGE SCALE GENOMIC DNA]</scope>
    <source>
        <strain evidence="1 2">RI</strain>
    </source>
</reference>
<reference evidence="1 2" key="2">
    <citation type="journal article" date="2013" name="PLoS ONE">
        <title>Whole genome mapping and re-organization of the nuclear and mitochondrial genomes of Babesia microti isolates.</title>
        <authorList>
            <person name="Cornillot E."/>
            <person name="Dassouli A."/>
            <person name="Garg A."/>
            <person name="Pachikara N."/>
            <person name="Randazzo S."/>
            <person name="Depoix D."/>
            <person name="Carcy B."/>
            <person name="Delbecq S."/>
            <person name="Frutos R."/>
            <person name="Silva J.C."/>
            <person name="Sutton R."/>
            <person name="Krause P.J."/>
            <person name="Mamoun C.B."/>
        </authorList>
    </citation>
    <scope>NUCLEOTIDE SEQUENCE [LARGE SCALE GENOMIC DNA]</scope>
    <source>
        <strain evidence="1 2">RI</strain>
    </source>
</reference>
<proteinExistence type="predicted"/>
<dbReference type="Proteomes" id="UP000002899">
    <property type="component" value="Chromosome III"/>
</dbReference>
<sequence>MSKNTLIERTLSIAANVKVCISQAYDSLQHIPMNSSISIKNSYELPSNVHNQALDRVIRSFSENNETRNVID</sequence>